<dbReference type="PIRSF" id="PIRSF002155">
    <property type="entry name" value="Ribosomal_L1"/>
    <property type="match status" value="1"/>
</dbReference>
<evidence type="ECO:0000256" key="11">
    <source>
        <dbReference type="RuleBase" id="RU000659"/>
    </source>
</evidence>
<comment type="function">
    <text evidence="10">Binds directly to 23S rRNA. The L1 stalk is quite mobile in the ribosome, and is involved in E site tRNA release.</text>
</comment>
<comment type="function">
    <text evidence="10">Protein L1 is also a translational repressor protein, it controls the translation of the L11 operon by binding to its mRNA.</text>
</comment>
<dbReference type="EMBL" id="CU466930">
    <property type="protein sequence ID" value="CAO80361.1"/>
    <property type="molecule type" value="Genomic_DNA"/>
</dbReference>
<evidence type="ECO:0000256" key="10">
    <source>
        <dbReference type="HAMAP-Rule" id="MF_01318"/>
    </source>
</evidence>
<dbReference type="InterPro" id="IPR016095">
    <property type="entry name" value="Ribosomal_uL1_3-a/b-sand"/>
</dbReference>
<dbReference type="Gene3D" id="3.40.50.790">
    <property type="match status" value="1"/>
</dbReference>
<dbReference type="GO" id="GO:0019843">
    <property type="term" value="F:rRNA binding"/>
    <property type="evidence" value="ECO:0007669"/>
    <property type="project" value="UniProtKB-UniRule"/>
</dbReference>
<dbReference type="GO" id="GO:0006417">
    <property type="term" value="P:regulation of translation"/>
    <property type="evidence" value="ECO:0007669"/>
    <property type="project" value="UniProtKB-KW"/>
</dbReference>
<dbReference type="STRING" id="459349.CLOAM0459"/>
<dbReference type="Proteomes" id="UP000002019">
    <property type="component" value="Chromosome"/>
</dbReference>
<dbReference type="Gene3D" id="3.30.190.20">
    <property type="match status" value="1"/>
</dbReference>
<dbReference type="InterPro" id="IPR005878">
    <property type="entry name" value="Ribosom_uL1_bac-type"/>
</dbReference>
<dbReference type="NCBIfam" id="TIGR01169">
    <property type="entry name" value="rplA_bact"/>
    <property type="match status" value="1"/>
</dbReference>
<dbReference type="HOGENOM" id="CLU_062853_0_0_0"/>
<keyword evidence="6 10" id="KW-0694">RNA-binding</keyword>
<dbReference type="InterPro" id="IPR023673">
    <property type="entry name" value="Ribosomal_uL1_CS"/>
</dbReference>
<comment type="similarity">
    <text evidence="1 10 11">Belongs to the universal ribosomal protein uL1 family.</text>
</comment>
<dbReference type="PANTHER" id="PTHR36427:SF3">
    <property type="entry name" value="LARGE RIBOSOMAL SUBUNIT PROTEIN UL1M"/>
    <property type="match status" value="1"/>
</dbReference>
<comment type="subunit">
    <text evidence="10">Part of the 50S ribosomal subunit.</text>
</comment>
<evidence type="ECO:0000256" key="4">
    <source>
        <dbReference type="ARBA" id="ARBA00022730"/>
    </source>
</evidence>
<evidence type="ECO:0000256" key="7">
    <source>
        <dbReference type="ARBA" id="ARBA00022980"/>
    </source>
</evidence>
<evidence type="ECO:0000256" key="1">
    <source>
        <dbReference type="ARBA" id="ARBA00010531"/>
    </source>
</evidence>
<dbReference type="FunFam" id="3.40.50.790:FF:000001">
    <property type="entry name" value="50S ribosomal protein L1"/>
    <property type="match status" value="1"/>
</dbReference>
<dbReference type="PANTHER" id="PTHR36427">
    <property type="entry name" value="54S RIBOSOMAL PROTEIN L1, MITOCHONDRIAL"/>
    <property type="match status" value="1"/>
</dbReference>
<dbReference type="InterPro" id="IPR028364">
    <property type="entry name" value="Ribosomal_uL1/biogenesis"/>
</dbReference>
<keyword evidence="4 10" id="KW-0699">rRNA-binding</keyword>
<evidence type="ECO:0000256" key="3">
    <source>
        <dbReference type="ARBA" id="ARBA00022555"/>
    </source>
</evidence>
<dbReference type="HAMAP" id="MF_01318_B">
    <property type="entry name" value="Ribosomal_uL1_B"/>
    <property type="match status" value="1"/>
</dbReference>
<dbReference type="PROSITE" id="PS01199">
    <property type="entry name" value="RIBOSOMAL_L1"/>
    <property type="match status" value="1"/>
</dbReference>
<dbReference type="Pfam" id="PF00687">
    <property type="entry name" value="Ribosomal_L1"/>
    <property type="match status" value="1"/>
</dbReference>
<evidence type="ECO:0000256" key="2">
    <source>
        <dbReference type="ARBA" id="ARBA00022491"/>
    </source>
</evidence>
<keyword evidence="13" id="KW-1185">Reference proteome</keyword>
<dbReference type="eggNOG" id="COG0081">
    <property type="taxonomic scope" value="Bacteria"/>
</dbReference>
<keyword evidence="8 10" id="KW-0687">Ribonucleoprotein</keyword>
<dbReference type="GO" id="GO:0006412">
    <property type="term" value="P:translation"/>
    <property type="evidence" value="ECO:0007669"/>
    <property type="project" value="UniProtKB-UniRule"/>
</dbReference>
<proteinExistence type="inferred from homology"/>
<dbReference type="KEGG" id="caci:CLOAM0459"/>
<organism evidence="12 13">
    <name type="scientific">Cloacimonas acidaminovorans (strain Evry)</name>
    <dbReference type="NCBI Taxonomy" id="459349"/>
    <lineage>
        <taxon>Bacteria</taxon>
        <taxon>Pseudomonadati</taxon>
        <taxon>Candidatus Cloacimonadota</taxon>
        <taxon>Candidatus Cloacimonadia</taxon>
        <taxon>Candidatus Cloacimonadales</taxon>
        <taxon>Candidatus Cloacimonadaceae</taxon>
        <taxon>Candidatus Cloacimonas</taxon>
    </lineage>
</organism>
<keyword evidence="2 10" id="KW-0678">Repressor</keyword>
<keyword evidence="5 10" id="KW-0810">Translation regulation</keyword>
<evidence type="ECO:0000256" key="5">
    <source>
        <dbReference type="ARBA" id="ARBA00022845"/>
    </source>
</evidence>
<dbReference type="GO" id="GO:0000049">
    <property type="term" value="F:tRNA binding"/>
    <property type="evidence" value="ECO:0007669"/>
    <property type="project" value="UniProtKB-KW"/>
</dbReference>
<dbReference type="GO" id="GO:0015934">
    <property type="term" value="C:large ribosomal subunit"/>
    <property type="evidence" value="ECO:0007669"/>
    <property type="project" value="InterPro"/>
</dbReference>
<dbReference type="SUPFAM" id="SSF56808">
    <property type="entry name" value="Ribosomal protein L1"/>
    <property type="match status" value="1"/>
</dbReference>
<dbReference type="GO" id="GO:0003735">
    <property type="term" value="F:structural constituent of ribosome"/>
    <property type="evidence" value="ECO:0007669"/>
    <property type="project" value="InterPro"/>
</dbReference>
<dbReference type="OrthoDB" id="9803740at2"/>
<protein>
    <recommendedName>
        <fullName evidence="9 10">Large ribosomal subunit protein uL1</fullName>
    </recommendedName>
</protein>
<dbReference type="AlphaFoldDB" id="B0VGC4"/>
<reference evidence="12 13" key="1">
    <citation type="journal article" date="2008" name="J. Bacteriol.">
        <title>'Candidatus Cloacamonas acidaminovorans': genome sequence reconstruction provides a first glimpse of a new bacterial division.</title>
        <authorList>
            <person name="Pelletier E."/>
            <person name="Kreimeyer A."/>
            <person name="Bocs S."/>
            <person name="Rouy Z."/>
            <person name="Gyapay G."/>
            <person name="Chouari R."/>
            <person name="Riviere D."/>
            <person name="Ganesan A."/>
            <person name="Daegelen P."/>
            <person name="Sghir A."/>
            <person name="Cohen G.N."/>
            <person name="Medigue C."/>
            <person name="Weissenbach J."/>
            <person name="Le Paslier D."/>
        </authorList>
    </citation>
    <scope>NUCLEOTIDE SEQUENCE [LARGE SCALE GENOMIC DNA]</scope>
    <source>
        <strain evidence="13">Evry</strain>
    </source>
</reference>
<accession>B0VGC4</accession>
<keyword evidence="3 10" id="KW-0820">tRNA-binding</keyword>
<dbReference type="RefSeq" id="WP_015424222.1">
    <property type="nucleotide sequence ID" value="NC_020449.1"/>
</dbReference>
<dbReference type="CDD" id="cd00403">
    <property type="entry name" value="Ribosomal_L1"/>
    <property type="match status" value="1"/>
</dbReference>
<dbReference type="InterPro" id="IPR002143">
    <property type="entry name" value="Ribosomal_uL1"/>
</dbReference>
<gene>
    <name evidence="10 12" type="primary">rplA</name>
    <name evidence="12" type="ordered locus">CLOAM0459</name>
</gene>
<evidence type="ECO:0000313" key="12">
    <source>
        <dbReference type="EMBL" id="CAO80361.1"/>
    </source>
</evidence>
<evidence type="ECO:0000256" key="9">
    <source>
        <dbReference type="ARBA" id="ARBA00035241"/>
    </source>
</evidence>
<dbReference type="InterPro" id="IPR023674">
    <property type="entry name" value="Ribosomal_uL1-like"/>
</dbReference>
<evidence type="ECO:0000313" key="13">
    <source>
        <dbReference type="Proteomes" id="UP000002019"/>
    </source>
</evidence>
<name>B0VGC4_CLOAI</name>
<evidence type="ECO:0000256" key="8">
    <source>
        <dbReference type="ARBA" id="ARBA00023274"/>
    </source>
</evidence>
<sequence>MKHSKRYNVAYTMFDRQKRFDLNEAIKLLKSLPTSKFDETVELHFNLGVDPRKADQQIRNSLVLPHGTGKEMRVLVFAEGDKAEEAKKAGADYVGVDDLIEKISNGWFDFDVVIATPNLMGRIGKLGRVLGPRGLMPNPKVGTVTMDVGKAVQEAKSGKITYRVDKFANLHIPVGKLSFEEEKLKDNIKAVLAAVLRDRPPTLKGVYIKSITLCTTMSPGIKIQVASATAEARS</sequence>
<evidence type="ECO:0000256" key="6">
    <source>
        <dbReference type="ARBA" id="ARBA00022884"/>
    </source>
</evidence>
<keyword evidence="7 10" id="KW-0689">Ribosomal protein</keyword>